<reference evidence="1" key="1">
    <citation type="submission" date="2014-09" db="EMBL/GenBank/DDBJ databases">
        <authorList>
            <person name="Magalhaes I.L.F."/>
            <person name="Oliveira U."/>
            <person name="Santos F.R."/>
            <person name="Vidigal T.H.D.A."/>
            <person name="Brescovit A.D."/>
            <person name="Santos A.J."/>
        </authorList>
    </citation>
    <scope>NUCLEOTIDE SEQUENCE</scope>
    <source>
        <tissue evidence="1">Shoot tissue taken approximately 20 cm above the soil surface</tissue>
    </source>
</reference>
<sequence>MEKVGVITVNLSTRLRAMLNSFNNTSLSIGGPPCSEGDLQRYIHAAQLSSSQNS</sequence>
<proteinExistence type="predicted"/>
<accession>A0A0A9F730</accession>
<name>A0A0A9F730_ARUDO</name>
<evidence type="ECO:0000313" key="1">
    <source>
        <dbReference type="EMBL" id="JAE05956.1"/>
    </source>
</evidence>
<dbReference type="EMBL" id="GBRH01195247">
    <property type="protein sequence ID" value="JAE02649.1"/>
    <property type="molecule type" value="Transcribed_RNA"/>
</dbReference>
<protein>
    <submittedName>
        <fullName evidence="1">Uncharacterized protein</fullName>
    </submittedName>
</protein>
<dbReference type="EMBL" id="GBRH01191940">
    <property type="protein sequence ID" value="JAE05956.1"/>
    <property type="molecule type" value="Transcribed_RNA"/>
</dbReference>
<dbReference type="AlphaFoldDB" id="A0A0A9F730"/>
<organism evidence="1">
    <name type="scientific">Arundo donax</name>
    <name type="common">Giant reed</name>
    <name type="synonym">Donax arundinaceus</name>
    <dbReference type="NCBI Taxonomy" id="35708"/>
    <lineage>
        <taxon>Eukaryota</taxon>
        <taxon>Viridiplantae</taxon>
        <taxon>Streptophyta</taxon>
        <taxon>Embryophyta</taxon>
        <taxon>Tracheophyta</taxon>
        <taxon>Spermatophyta</taxon>
        <taxon>Magnoliopsida</taxon>
        <taxon>Liliopsida</taxon>
        <taxon>Poales</taxon>
        <taxon>Poaceae</taxon>
        <taxon>PACMAD clade</taxon>
        <taxon>Arundinoideae</taxon>
        <taxon>Arundineae</taxon>
        <taxon>Arundo</taxon>
    </lineage>
</organism>
<reference evidence="1" key="2">
    <citation type="journal article" date="2015" name="Data Brief">
        <title>Shoot transcriptome of the giant reed, Arundo donax.</title>
        <authorList>
            <person name="Barrero R.A."/>
            <person name="Guerrero F.D."/>
            <person name="Moolhuijzen P."/>
            <person name="Goolsby J.A."/>
            <person name="Tidwell J."/>
            <person name="Bellgard S.E."/>
            <person name="Bellgard M.I."/>
        </authorList>
    </citation>
    <scope>NUCLEOTIDE SEQUENCE</scope>
    <source>
        <tissue evidence="1">Shoot tissue taken approximately 20 cm above the soil surface</tissue>
    </source>
</reference>